<feature type="modified residue" description="4-aspartylphosphate" evidence="15">
    <location>
        <position position="534"/>
    </location>
</feature>
<dbReference type="PRINTS" id="PR00344">
    <property type="entry name" value="BCTRLSENSOR"/>
</dbReference>
<keyword evidence="10" id="KW-0843">Virulence</keyword>
<evidence type="ECO:0000256" key="12">
    <source>
        <dbReference type="ARBA" id="ARBA00064003"/>
    </source>
</evidence>
<dbReference type="FunFam" id="3.30.565.10:FF:000010">
    <property type="entry name" value="Sensor histidine kinase RcsC"/>
    <property type="match status" value="1"/>
</dbReference>
<comment type="subunit">
    <text evidence="12">At low DSF concentrations, interacts with RpfF.</text>
</comment>
<dbReference type="GO" id="GO:0005524">
    <property type="term" value="F:ATP binding"/>
    <property type="evidence" value="ECO:0007669"/>
    <property type="project" value="UniProtKB-KW"/>
</dbReference>
<dbReference type="Pfam" id="PF00072">
    <property type="entry name" value="Response_reg"/>
    <property type="match status" value="1"/>
</dbReference>
<dbReference type="AlphaFoldDB" id="A0A940YJ11"/>
<dbReference type="InterPro" id="IPR004358">
    <property type="entry name" value="Sig_transdc_His_kin-like_C"/>
</dbReference>
<keyword evidence="3 15" id="KW-0597">Phosphoprotein</keyword>
<protein>
    <recommendedName>
        <fullName evidence="13">Sensory/regulatory protein RpfC</fullName>
        <ecNumber evidence="2">2.7.13.3</ecNumber>
    </recommendedName>
    <alternativeName>
        <fullName evidence="14">Virulence sensor protein BvgS</fullName>
    </alternativeName>
</protein>
<evidence type="ECO:0000313" key="19">
    <source>
        <dbReference type="EMBL" id="MBQ0960980.1"/>
    </source>
</evidence>
<keyword evidence="20" id="KW-1185">Reference proteome</keyword>
<dbReference type="Gene3D" id="1.10.287.130">
    <property type="match status" value="1"/>
</dbReference>
<keyword evidence="16" id="KW-1133">Transmembrane helix</keyword>
<dbReference type="Gene3D" id="3.40.50.2300">
    <property type="match status" value="1"/>
</dbReference>
<evidence type="ECO:0000256" key="7">
    <source>
        <dbReference type="ARBA" id="ARBA00022777"/>
    </source>
</evidence>
<name>A0A940YJ11_9BURK</name>
<gene>
    <name evidence="19" type="ORF">KAK06_18640</name>
</gene>
<evidence type="ECO:0000256" key="4">
    <source>
        <dbReference type="ARBA" id="ARBA00022679"/>
    </source>
</evidence>
<evidence type="ECO:0000256" key="8">
    <source>
        <dbReference type="ARBA" id="ARBA00022840"/>
    </source>
</evidence>
<dbReference type="RefSeq" id="WP_210803654.1">
    <property type="nucleotide sequence ID" value="NZ_JAGQDE010000020.1"/>
</dbReference>
<dbReference type="InterPro" id="IPR003661">
    <property type="entry name" value="HisK_dim/P_dom"/>
</dbReference>
<dbReference type="EC" id="2.7.13.3" evidence="2"/>
<proteinExistence type="predicted"/>
<keyword evidence="7" id="KW-0418">Kinase</keyword>
<dbReference type="Pfam" id="PF00512">
    <property type="entry name" value="HisKA"/>
    <property type="match status" value="1"/>
</dbReference>
<evidence type="ECO:0000256" key="1">
    <source>
        <dbReference type="ARBA" id="ARBA00000085"/>
    </source>
</evidence>
<dbReference type="CDD" id="cd17546">
    <property type="entry name" value="REC_hyHK_CKI1_RcsC-like"/>
    <property type="match status" value="1"/>
</dbReference>
<dbReference type="InterPro" id="IPR005467">
    <property type="entry name" value="His_kinase_dom"/>
</dbReference>
<feature type="transmembrane region" description="Helical" evidence="16">
    <location>
        <begin position="150"/>
        <end position="167"/>
    </location>
</feature>
<sequence length="608" mass="66032">MQYRPDPPEPISPRAIDAEIALERVRAIYRLAPQPQLGAAVFGLVVAWAMWGRVANAWVLGWLAWRLLISAVRALDTGRFERDPHRAQRLRYWQIRFDVLITLDNLCWAVISLVFVPAVRDTLLGTLLFASVLCITAVGVFLLVSSLRTAIMNFVAVLLPVILQALWSGHPDAWIVVACVLIYAAVLTQESWRSCRDWTEMTRLRLEAASVAAEREQARRVAVEANLAKSRFLANMSHEIRTPMNGLLGMSELLRDTPLNAEQTRYVQAISSAANALHELLGDILDLSKIEEGKVVLERVDFDPAQLLGSVAAIYRELGQARGVAVRTELSLSGLPPVSGDPTRLRQVMTNLLGNALKFTPSGTVLLRAGTVAAPEGDARPWLQVSIQDSGIGMTPEQLGQLFQRFSQADSSTTRRFGGSGLGLVICRHLVALMGGTIHAESEPGQGSRFWFEVPLTPAERAMVEPAADPGRAMVTDASAPRPSRILVVEDNAVNCMVVQAMLERMGMTVLLAGDGAQAVAAVQAQAVDLVLMDCQMPVMDGYEATRQIRAGDPPSAQVPIIALTAHALAEDRERCEAAGMDDYLPKPVTAEALGGMLRKHLGAANGT</sequence>
<dbReference type="SUPFAM" id="SSF47384">
    <property type="entry name" value="Homodimeric domain of signal transducing histidine kinase"/>
    <property type="match status" value="1"/>
</dbReference>
<evidence type="ECO:0000256" key="15">
    <source>
        <dbReference type="PROSITE-ProRule" id="PRU00169"/>
    </source>
</evidence>
<evidence type="ECO:0000256" key="11">
    <source>
        <dbReference type="ARBA" id="ARBA00058004"/>
    </source>
</evidence>
<dbReference type="GO" id="GO:0000155">
    <property type="term" value="F:phosphorelay sensor kinase activity"/>
    <property type="evidence" value="ECO:0007669"/>
    <property type="project" value="InterPro"/>
</dbReference>
<feature type="transmembrane region" description="Helical" evidence="16">
    <location>
        <begin position="95"/>
        <end position="116"/>
    </location>
</feature>
<dbReference type="PROSITE" id="PS50110">
    <property type="entry name" value="RESPONSE_REGULATORY"/>
    <property type="match status" value="1"/>
</dbReference>
<evidence type="ECO:0000256" key="5">
    <source>
        <dbReference type="ARBA" id="ARBA00022729"/>
    </source>
</evidence>
<keyword evidence="5" id="KW-0732">Signal</keyword>
<dbReference type="SMART" id="SM00387">
    <property type="entry name" value="HATPase_c"/>
    <property type="match status" value="1"/>
</dbReference>
<evidence type="ECO:0000256" key="2">
    <source>
        <dbReference type="ARBA" id="ARBA00012438"/>
    </source>
</evidence>
<feature type="domain" description="Histidine kinase" evidence="17">
    <location>
        <begin position="235"/>
        <end position="458"/>
    </location>
</feature>
<dbReference type="CDD" id="cd16922">
    <property type="entry name" value="HATPase_EvgS-ArcB-TorS-like"/>
    <property type="match status" value="1"/>
</dbReference>
<reference evidence="19" key="1">
    <citation type="submission" date="2021-04" db="EMBL/GenBank/DDBJ databases">
        <title>The genome sequence of Ideonella sp. 4Y11.</title>
        <authorList>
            <person name="Liu Y."/>
        </authorList>
    </citation>
    <scope>NUCLEOTIDE SEQUENCE</scope>
    <source>
        <strain evidence="19">4Y11</strain>
    </source>
</reference>
<feature type="domain" description="Response regulatory" evidence="18">
    <location>
        <begin position="485"/>
        <end position="602"/>
    </location>
</feature>
<dbReference type="CDD" id="cd00082">
    <property type="entry name" value="HisKA"/>
    <property type="match status" value="1"/>
</dbReference>
<dbReference type="SUPFAM" id="SSF55874">
    <property type="entry name" value="ATPase domain of HSP90 chaperone/DNA topoisomerase II/histidine kinase"/>
    <property type="match status" value="1"/>
</dbReference>
<comment type="caution">
    <text evidence="19">The sequence shown here is derived from an EMBL/GenBank/DDBJ whole genome shotgun (WGS) entry which is preliminary data.</text>
</comment>
<keyword evidence="6" id="KW-0547">Nucleotide-binding</keyword>
<organism evidence="19 20">
    <name type="scientific">Ideonella aquatica</name>
    <dbReference type="NCBI Taxonomy" id="2824119"/>
    <lineage>
        <taxon>Bacteria</taxon>
        <taxon>Pseudomonadati</taxon>
        <taxon>Pseudomonadota</taxon>
        <taxon>Betaproteobacteria</taxon>
        <taxon>Burkholderiales</taxon>
        <taxon>Sphaerotilaceae</taxon>
        <taxon>Ideonella</taxon>
    </lineage>
</organism>
<evidence type="ECO:0000256" key="6">
    <source>
        <dbReference type="ARBA" id="ARBA00022741"/>
    </source>
</evidence>
<dbReference type="InterPro" id="IPR036097">
    <property type="entry name" value="HisK_dim/P_sf"/>
</dbReference>
<dbReference type="InterPro" id="IPR003594">
    <property type="entry name" value="HATPase_dom"/>
</dbReference>
<evidence type="ECO:0000256" key="16">
    <source>
        <dbReference type="SAM" id="Phobius"/>
    </source>
</evidence>
<accession>A0A940YJ11</accession>
<dbReference type="SMART" id="SM00388">
    <property type="entry name" value="HisKA"/>
    <property type="match status" value="1"/>
</dbReference>
<keyword evidence="8" id="KW-0067">ATP-binding</keyword>
<evidence type="ECO:0000256" key="3">
    <source>
        <dbReference type="ARBA" id="ARBA00022553"/>
    </source>
</evidence>
<evidence type="ECO:0000256" key="9">
    <source>
        <dbReference type="ARBA" id="ARBA00023012"/>
    </source>
</evidence>
<dbReference type="PANTHER" id="PTHR45339">
    <property type="entry name" value="HYBRID SIGNAL TRANSDUCTION HISTIDINE KINASE J"/>
    <property type="match status" value="1"/>
</dbReference>
<dbReference type="FunFam" id="1.10.287.130:FF:000002">
    <property type="entry name" value="Two-component osmosensing histidine kinase"/>
    <property type="match status" value="1"/>
</dbReference>
<evidence type="ECO:0000313" key="20">
    <source>
        <dbReference type="Proteomes" id="UP000678374"/>
    </source>
</evidence>
<dbReference type="Proteomes" id="UP000678374">
    <property type="component" value="Unassembled WGS sequence"/>
</dbReference>
<evidence type="ECO:0000256" key="10">
    <source>
        <dbReference type="ARBA" id="ARBA00023026"/>
    </source>
</evidence>
<feature type="transmembrane region" description="Helical" evidence="16">
    <location>
        <begin position="122"/>
        <end position="143"/>
    </location>
</feature>
<feature type="transmembrane region" description="Helical" evidence="16">
    <location>
        <begin position="57"/>
        <end position="75"/>
    </location>
</feature>
<evidence type="ECO:0000256" key="14">
    <source>
        <dbReference type="ARBA" id="ARBA00070152"/>
    </source>
</evidence>
<dbReference type="PANTHER" id="PTHR45339:SF1">
    <property type="entry name" value="HYBRID SIGNAL TRANSDUCTION HISTIDINE KINASE J"/>
    <property type="match status" value="1"/>
</dbReference>
<dbReference type="InterPro" id="IPR011006">
    <property type="entry name" value="CheY-like_superfamily"/>
</dbReference>
<dbReference type="Gene3D" id="3.30.565.10">
    <property type="entry name" value="Histidine kinase-like ATPase, C-terminal domain"/>
    <property type="match status" value="1"/>
</dbReference>
<dbReference type="SMART" id="SM00448">
    <property type="entry name" value="REC"/>
    <property type="match status" value="1"/>
</dbReference>
<evidence type="ECO:0000256" key="13">
    <source>
        <dbReference type="ARBA" id="ARBA00068150"/>
    </source>
</evidence>
<dbReference type="EMBL" id="JAGQDE010000020">
    <property type="protein sequence ID" value="MBQ0960980.1"/>
    <property type="molecule type" value="Genomic_DNA"/>
</dbReference>
<comment type="catalytic activity">
    <reaction evidence="1">
        <text>ATP + protein L-histidine = ADP + protein N-phospho-L-histidine.</text>
        <dbReference type="EC" id="2.7.13.3"/>
    </reaction>
</comment>
<dbReference type="PROSITE" id="PS50109">
    <property type="entry name" value="HIS_KIN"/>
    <property type="match status" value="1"/>
</dbReference>
<comment type="function">
    <text evidence="11">Member of the two-component regulatory system BvgS/BvgA. Phosphorylates BvgA via a four-step phosphorelay in response to environmental signals.</text>
</comment>
<dbReference type="InterPro" id="IPR001789">
    <property type="entry name" value="Sig_transdc_resp-reg_receiver"/>
</dbReference>
<evidence type="ECO:0000259" key="18">
    <source>
        <dbReference type="PROSITE" id="PS50110"/>
    </source>
</evidence>
<keyword evidence="4" id="KW-0808">Transferase</keyword>
<evidence type="ECO:0000259" key="17">
    <source>
        <dbReference type="PROSITE" id="PS50109"/>
    </source>
</evidence>
<dbReference type="SUPFAM" id="SSF52172">
    <property type="entry name" value="CheY-like"/>
    <property type="match status" value="1"/>
</dbReference>
<dbReference type="Pfam" id="PF02518">
    <property type="entry name" value="HATPase_c"/>
    <property type="match status" value="1"/>
</dbReference>
<keyword evidence="16" id="KW-0472">Membrane</keyword>
<keyword evidence="9" id="KW-0902">Two-component regulatory system</keyword>
<keyword evidence="16" id="KW-0812">Transmembrane</keyword>
<dbReference type="InterPro" id="IPR036890">
    <property type="entry name" value="HATPase_C_sf"/>
</dbReference>